<accession>A0A2B7WZK2</accession>
<dbReference type="EMBL" id="PDNB01000161">
    <property type="protein sequence ID" value="PGH02246.1"/>
    <property type="molecule type" value="Genomic_DNA"/>
</dbReference>
<keyword evidence="2" id="KW-1133">Transmembrane helix</keyword>
<dbReference type="Proteomes" id="UP000223968">
    <property type="component" value="Unassembled WGS sequence"/>
</dbReference>
<keyword evidence="4" id="KW-1185">Reference proteome</keyword>
<feature type="compositionally biased region" description="Polar residues" evidence="1">
    <location>
        <begin position="223"/>
        <end position="235"/>
    </location>
</feature>
<proteinExistence type="predicted"/>
<evidence type="ECO:0000256" key="1">
    <source>
        <dbReference type="SAM" id="MobiDB-lite"/>
    </source>
</evidence>
<dbReference type="AlphaFoldDB" id="A0A2B7WZK2"/>
<gene>
    <name evidence="3" type="ORF">AJ79_07695</name>
</gene>
<evidence type="ECO:0000256" key="2">
    <source>
        <dbReference type="SAM" id="Phobius"/>
    </source>
</evidence>
<feature type="transmembrane region" description="Helical" evidence="2">
    <location>
        <begin position="46"/>
        <end position="66"/>
    </location>
</feature>
<feature type="transmembrane region" description="Helical" evidence="2">
    <location>
        <begin position="21"/>
        <end position="40"/>
    </location>
</feature>
<keyword evidence="2" id="KW-0472">Membrane</keyword>
<organism evidence="3 4">
    <name type="scientific">Helicocarpus griseus UAMH5409</name>
    <dbReference type="NCBI Taxonomy" id="1447875"/>
    <lineage>
        <taxon>Eukaryota</taxon>
        <taxon>Fungi</taxon>
        <taxon>Dikarya</taxon>
        <taxon>Ascomycota</taxon>
        <taxon>Pezizomycotina</taxon>
        <taxon>Eurotiomycetes</taxon>
        <taxon>Eurotiomycetidae</taxon>
        <taxon>Onygenales</taxon>
        <taxon>Ajellomycetaceae</taxon>
        <taxon>Helicocarpus</taxon>
    </lineage>
</organism>
<feature type="region of interest" description="Disordered" evidence="1">
    <location>
        <begin position="223"/>
        <end position="243"/>
    </location>
</feature>
<feature type="compositionally biased region" description="Polar residues" evidence="1">
    <location>
        <begin position="485"/>
        <end position="497"/>
    </location>
</feature>
<comment type="caution">
    <text evidence="3">The sequence shown here is derived from an EMBL/GenBank/DDBJ whole genome shotgun (WGS) entry which is preliminary data.</text>
</comment>
<reference evidence="3 4" key="1">
    <citation type="submission" date="2017-10" db="EMBL/GenBank/DDBJ databases">
        <title>Comparative genomics in systemic dimorphic fungi from Ajellomycetaceae.</title>
        <authorList>
            <person name="Munoz J.F."/>
            <person name="Mcewen J.G."/>
            <person name="Clay O.K."/>
            <person name="Cuomo C.A."/>
        </authorList>
    </citation>
    <scope>NUCLEOTIDE SEQUENCE [LARGE SCALE GENOMIC DNA]</scope>
    <source>
        <strain evidence="3 4">UAMH5409</strain>
    </source>
</reference>
<protein>
    <submittedName>
        <fullName evidence="3">Uncharacterized protein</fullName>
    </submittedName>
</protein>
<sequence length="738" mass="81818">MNKEGDSRIRSSRVDVDGAFDTSYATLVAAILALGLYTPVLRALHWSVAITVLGSTIIMAAIRAYVRRGLGARPDVFQLLEGHEVSWLASKPFNITLWEISTMIPAVLSPANPASEPYTLETNRVPLLPENLVTRKVVEVHKEISELVSWPDDFTVVARQTIFRERATAGSSPIAEENNGSNHNEPPLILLEVKKNMKPDIPVGRTSCEEEEALAPSVGITKETSTGKTAASQILSDEKRSENDDIAEINENRAHDFRQKNTDDYIDNKVGNKSSLPSSTLDPYLIGIQGGMRPQVRAYSSRDWWLEDPNAIEKAIQHSNLYTTLGFSTHVLFRDGVFRPFGYGFQWECVIEHIHGDGARFSKSVFYFRLHGTEKVPNQLASTEGDDKKLFGLSWSADVDALAAVISLSAAGRSSRISQRASERRTFIRLLGSGWESQVSACIPGPGDPWKQRKTEGHVVGRWIPQDTSVGAFERGSSSDRPFGNVQSRTSSTQQVVGSAGAEAWQRRSLDLYSTWIERKTVSHNIPGIISKSEEIERLIDSMDPAMRPVLNPTHKPYFGLEDLMFGNGAYFENLRVYRPSEPISCAPSMALRQDSSYPGRVSHSRLGSRGSIEEMSAKDNHAQASHNTLKEAKIVFSTTSLTRVTGQEIFTEFMLQVATHITKVGGKTTRRAPLRGDGIHDYRLQNTELSKLADIVLDSGLAEDEEEAYILIIPAFRARGLLPMQLSDEDDDKTSEE</sequence>
<evidence type="ECO:0000313" key="3">
    <source>
        <dbReference type="EMBL" id="PGH02246.1"/>
    </source>
</evidence>
<keyword evidence="2" id="KW-0812">Transmembrane</keyword>
<name>A0A2B7WZK2_9EURO</name>
<evidence type="ECO:0000313" key="4">
    <source>
        <dbReference type="Proteomes" id="UP000223968"/>
    </source>
</evidence>
<feature type="region of interest" description="Disordered" evidence="1">
    <location>
        <begin position="474"/>
        <end position="497"/>
    </location>
</feature>
<dbReference type="OrthoDB" id="10680468at2759"/>